<comment type="similarity">
    <text evidence="2">Belongs to the TAF6 family.</text>
</comment>
<dbReference type="SUPFAM" id="SSF48371">
    <property type="entry name" value="ARM repeat"/>
    <property type="match status" value="1"/>
</dbReference>
<dbReference type="InterPro" id="IPR046344">
    <property type="entry name" value="TAF6_C_sf"/>
</dbReference>
<dbReference type="EMBL" id="LR999451">
    <property type="protein sequence ID" value="CAE5956564.1"/>
    <property type="molecule type" value="Genomic_DNA"/>
</dbReference>
<dbReference type="GO" id="GO:0016251">
    <property type="term" value="F:RNA polymerase II general transcription initiation factor activity"/>
    <property type="evidence" value="ECO:0007669"/>
    <property type="project" value="InterPro"/>
</dbReference>
<dbReference type="GO" id="GO:0051123">
    <property type="term" value="P:RNA polymerase II preinitiation complex assembly"/>
    <property type="evidence" value="ECO:0007669"/>
    <property type="project" value="TreeGrafter"/>
</dbReference>
<sequence>MAMQAGVQTSKVLILVGAGVSGSIVLRHGRLSDLIAQLQELLKGAEGVESTPFKYDGALLAAQIRQLANEIKELTMTNPVTIFNGDSNSNGYASYLVPAAAVGAMGYCYMWWKGWSFSDAMFVTKKNMADAVASVSKQLDDLSDTLASTRKHLSNKLATLDWKVEEQNETSKMILSDVTEMRSSISQIGFDFKQLNEMISGIEGKIESLESKQDVTLSGLWHLCQVAGVKDSTSTKVFQDVGARLPIDGKPYTNNSLSGLRFLTEGKEDANVIHKPVLAKEIAVVEEKTKAATVTRSRVHRAFPGGISWLIGGSFLSSEVSGSSTFNAKFLSGSLDNQSLGKMSIVPKETVEVIAQSIGITNLLPEAALMLAPDVEYRVREIMQEAIKCMRHSKRTTLTASDVDGALNLRNVEPIYGFASGGPFRFRKAIGHRDLFYTDDREVDFKDVIEAPLPKAPLDTEIVCHWLAIEGVQPAIPENAPLEVIRAPAENKIQEQKDGPLIDVRLPVKHVLSRELQLYFQKIAELAMSKSNPALFKEALVSLASDSGLHPLVPYFTNFIADEVTLCTTKVSNGLKDFRLLFNLMHIVRSLLQNPHINIEPYLHQLMPSVVTCLVSRKLGNRFADNHWELRDFASNLVALICKRYGPVYITLQSRLTRTLVNALLDPKKALTQHYGAIGGLAALGHNVVRLLILSNLEPYLSLLEPELDAEKQKNQMKNYEAWRVYGALLRAAGLCIHDRLKIFPPLPSPSPSFLHKGKGKIINTDPHKRKLSIDSLENQSPLKRLITMDGPDGVQSQDQSGSAPMQVDNPVENDIPPQNSIQLSSSEQASDANESESRNGKVKESGRSRAITMKAILDQIWKDDLDSGRLLVKLHELYGDRILPFIPSTEMSVFL</sequence>
<dbReference type="FunFam" id="1.25.40.770:FF:000004">
    <property type="entry name" value="transcription initiation factor TFIID subunit 6"/>
    <property type="match status" value="1"/>
</dbReference>
<dbReference type="PANTHER" id="PTHR10221:SF13">
    <property type="entry name" value="TRANSCRIPTION INITIATION FACTOR TFIID SUBUNIT 6"/>
    <property type="match status" value="1"/>
</dbReference>
<keyword evidence="10" id="KW-1185">Reference proteome</keyword>
<dbReference type="PANTHER" id="PTHR10221">
    <property type="entry name" value="TRANSCRIPTION INITIATION FACTOR TFIID SUBUNIT 6"/>
    <property type="match status" value="1"/>
</dbReference>
<evidence type="ECO:0000313" key="9">
    <source>
        <dbReference type="EMBL" id="CAE5956564.1"/>
    </source>
</evidence>
<dbReference type="Pfam" id="PF07571">
    <property type="entry name" value="TAF6_C"/>
    <property type="match status" value="1"/>
</dbReference>
<evidence type="ECO:0000259" key="8">
    <source>
        <dbReference type="SMART" id="SM00803"/>
    </source>
</evidence>
<name>A0A8S1ZDU1_ARAAE</name>
<keyword evidence="3" id="KW-0805">Transcription regulation</keyword>
<dbReference type="InterPro" id="IPR009072">
    <property type="entry name" value="Histone-fold"/>
</dbReference>
<dbReference type="CDD" id="cd08050">
    <property type="entry name" value="TAF6C"/>
    <property type="match status" value="1"/>
</dbReference>
<dbReference type="SMART" id="SM00803">
    <property type="entry name" value="TAF"/>
    <property type="match status" value="1"/>
</dbReference>
<dbReference type="GO" id="GO:0046695">
    <property type="term" value="C:SLIK (SAGA-like) complex"/>
    <property type="evidence" value="ECO:0007669"/>
    <property type="project" value="InterPro"/>
</dbReference>
<feature type="region of interest" description="Disordered" evidence="7">
    <location>
        <begin position="748"/>
        <end position="848"/>
    </location>
</feature>
<comment type="subcellular location">
    <subcellularLocation>
        <location evidence="1">Nucleus</location>
    </subcellularLocation>
</comment>
<evidence type="ECO:0000313" key="10">
    <source>
        <dbReference type="Proteomes" id="UP000682877"/>
    </source>
</evidence>
<dbReference type="InterPro" id="IPR004823">
    <property type="entry name" value="TAF_TATA-bd_Histone-like_dom"/>
</dbReference>
<evidence type="ECO:0000256" key="6">
    <source>
        <dbReference type="ARBA" id="ARBA00023242"/>
    </source>
</evidence>
<feature type="compositionally biased region" description="Polar residues" evidence="7">
    <location>
        <begin position="817"/>
        <end position="833"/>
    </location>
</feature>
<accession>A0A8S1ZDU1</accession>
<evidence type="ECO:0000256" key="3">
    <source>
        <dbReference type="ARBA" id="ARBA00023015"/>
    </source>
</evidence>
<proteinExistence type="inferred from homology"/>
<reference evidence="9" key="1">
    <citation type="submission" date="2021-01" db="EMBL/GenBank/DDBJ databases">
        <authorList>
            <person name="Bezrukov I."/>
        </authorList>
    </citation>
    <scope>NUCLEOTIDE SEQUENCE</scope>
</reference>
<feature type="compositionally biased region" description="Polar residues" evidence="7">
    <location>
        <begin position="795"/>
        <end position="804"/>
    </location>
</feature>
<evidence type="ECO:0000256" key="7">
    <source>
        <dbReference type="SAM" id="MobiDB-lite"/>
    </source>
</evidence>
<evidence type="ECO:0000256" key="5">
    <source>
        <dbReference type="ARBA" id="ARBA00023163"/>
    </source>
</evidence>
<gene>
    <name evidence="9" type="ORF">AARE701A_LOCUS333</name>
</gene>
<dbReference type="FunFam" id="1.10.20.10:FF:000046">
    <property type="entry name" value="transcription initiation factor TFIID subunit 6"/>
    <property type="match status" value="1"/>
</dbReference>
<dbReference type="InterPro" id="IPR016024">
    <property type="entry name" value="ARM-type_fold"/>
</dbReference>
<dbReference type="GO" id="GO:0046982">
    <property type="term" value="F:protein heterodimerization activity"/>
    <property type="evidence" value="ECO:0007669"/>
    <property type="project" value="InterPro"/>
</dbReference>
<keyword evidence="5" id="KW-0804">Transcription</keyword>
<feature type="compositionally biased region" description="Basic and acidic residues" evidence="7">
    <location>
        <begin position="836"/>
        <end position="848"/>
    </location>
</feature>
<evidence type="ECO:0000256" key="2">
    <source>
        <dbReference type="ARBA" id="ARBA00007688"/>
    </source>
</evidence>
<dbReference type="SUPFAM" id="SSF47113">
    <property type="entry name" value="Histone-fold"/>
    <property type="match status" value="1"/>
</dbReference>
<feature type="domain" description="TATA box binding protein associated factor (TAF) histone-like fold" evidence="8">
    <location>
        <begin position="344"/>
        <end position="410"/>
    </location>
</feature>
<dbReference type="Pfam" id="PF07889">
    <property type="entry name" value="DUF1664"/>
    <property type="match status" value="1"/>
</dbReference>
<dbReference type="InterPro" id="IPR037796">
    <property type="entry name" value="TAF6"/>
</dbReference>
<dbReference type="Gene3D" id="1.25.40.770">
    <property type="entry name" value="TAF6, C-terminal HEAT repeat domain"/>
    <property type="match status" value="1"/>
</dbReference>
<protein>
    <recommendedName>
        <fullName evidence="8">TATA box binding protein associated factor (TAF) histone-like fold domain-containing protein</fullName>
    </recommendedName>
</protein>
<dbReference type="Gene3D" id="1.10.20.10">
    <property type="entry name" value="Histone, subunit A"/>
    <property type="match status" value="1"/>
</dbReference>
<dbReference type="Proteomes" id="UP000682877">
    <property type="component" value="Chromosome 1"/>
</dbReference>
<dbReference type="CDD" id="cd22931">
    <property type="entry name" value="HFD_TAF6"/>
    <property type="match status" value="1"/>
</dbReference>
<dbReference type="GO" id="GO:0003713">
    <property type="term" value="F:transcription coactivator activity"/>
    <property type="evidence" value="ECO:0007669"/>
    <property type="project" value="TreeGrafter"/>
</dbReference>
<dbReference type="GO" id="GO:0000124">
    <property type="term" value="C:SAGA complex"/>
    <property type="evidence" value="ECO:0007669"/>
    <property type="project" value="InterPro"/>
</dbReference>
<dbReference type="Pfam" id="PF02969">
    <property type="entry name" value="TAF"/>
    <property type="match status" value="1"/>
</dbReference>
<evidence type="ECO:0000256" key="4">
    <source>
        <dbReference type="ARBA" id="ARBA00023159"/>
    </source>
</evidence>
<dbReference type="InterPro" id="IPR011442">
    <property type="entry name" value="TAF6_C"/>
</dbReference>
<organism evidence="9 10">
    <name type="scientific">Arabidopsis arenosa</name>
    <name type="common">Sand rock-cress</name>
    <name type="synonym">Cardaminopsis arenosa</name>
    <dbReference type="NCBI Taxonomy" id="38785"/>
    <lineage>
        <taxon>Eukaryota</taxon>
        <taxon>Viridiplantae</taxon>
        <taxon>Streptophyta</taxon>
        <taxon>Embryophyta</taxon>
        <taxon>Tracheophyta</taxon>
        <taxon>Spermatophyta</taxon>
        <taxon>Magnoliopsida</taxon>
        <taxon>eudicotyledons</taxon>
        <taxon>Gunneridae</taxon>
        <taxon>Pentapetalae</taxon>
        <taxon>rosids</taxon>
        <taxon>malvids</taxon>
        <taxon>Brassicales</taxon>
        <taxon>Brassicaceae</taxon>
        <taxon>Camelineae</taxon>
        <taxon>Arabidopsis</taxon>
    </lineage>
</organism>
<keyword evidence="4" id="KW-0010">Activator</keyword>
<keyword evidence="6" id="KW-0539">Nucleus</keyword>
<dbReference type="AlphaFoldDB" id="A0A8S1ZDU1"/>
<dbReference type="InterPro" id="IPR012458">
    <property type="entry name" value="DUF1664"/>
</dbReference>
<dbReference type="GO" id="GO:0005669">
    <property type="term" value="C:transcription factor TFIID complex"/>
    <property type="evidence" value="ECO:0007669"/>
    <property type="project" value="InterPro"/>
</dbReference>
<evidence type="ECO:0000256" key="1">
    <source>
        <dbReference type="ARBA" id="ARBA00004123"/>
    </source>
</evidence>